<dbReference type="Proteomes" id="UP000623608">
    <property type="component" value="Unassembled WGS sequence"/>
</dbReference>
<gene>
    <name evidence="1" type="ORF">Ate02nite_57260</name>
</gene>
<comment type="caution">
    <text evidence="1">The sequence shown here is derived from an EMBL/GenBank/DDBJ whole genome shotgun (WGS) entry which is preliminary data.</text>
</comment>
<dbReference type="RefSeq" id="WP_203810912.1">
    <property type="nucleotide sequence ID" value="NZ_BOMY01000037.1"/>
</dbReference>
<reference evidence="1" key="1">
    <citation type="submission" date="2021-01" db="EMBL/GenBank/DDBJ databases">
        <title>Whole genome shotgun sequence of Actinoplanes tereljensis NBRC 105297.</title>
        <authorList>
            <person name="Komaki H."/>
            <person name="Tamura T."/>
        </authorList>
    </citation>
    <scope>NUCLEOTIDE SEQUENCE</scope>
    <source>
        <strain evidence="1">NBRC 105297</strain>
    </source>
</reference>
<organism evidence="1 2">
    <name type="scientific">Paractinoplanes tereljensis</name>
    <dbReference type="NCBI Taxonomy" id="571912"/>
    <lineage>
        <taxon>Bacteria</taxon>
        <taxon>Bacillati</taxon>
        <taxon>Actinomycetota</taxon>
        <taxon>Actinomycetes</taxon>
        <taxon>Micromonosporales</taxon>
        <taxon>Micromonosporaceae</taxon>
        <taxon>Paractinoplanes</taxon>
    </lineage>
</organism>
<proteinExistence type="predicted"/>
<protein>
    <submittedName>
        <fullName evidence="1">Uncharacterized protein</fullName>
    </submittedName>
</protein>
<name>A0A919NQ28_9ACTN</name>
<sequence length="95" mass="10307">MDYALSGVGAVVLVVQLLLSRRGCRRINRPLRVASAAAAVLVCVEILATGHQAPRTRSPRHESLEGLLLRDRPAAVLLLRDRPAAVSYESRPTGR</sequence>
<evidence type="ECO:0000313" key="2">
    <source>
        <dbReference type="Proteomes" id="UP000623608"/>
    </source>
</evidence>
<dbReference type="EMBL" id="BOMY01000037">
    <property type="protein sequence ID" value="GIF22996.1"/>
    <property type="molecule type" value="Genomic_DNA"/>
</dbReference>
<dbReference type="AlphaFoldDB" id="A0A919NQ28"/>
<keyword evidence="2" id="KW-1185">Reference proteome</keyword>
<evidence type="ECO:0000313" key="1">
    <source>
        <dbReference type="EMBL" id="GIF22996.1"/>
    </source>
</evidence>
<accession>A0A919NQ28</accession>